<keyword evidence="1" id="KW-0812">Transmembrane</keyword>
<gene>
    <name evidence="2" type="ORF">UX03_C0004G0014</name>
</gene>
<dbReference type="PANTHER" id="PTHR37309">
    <property type="entry name" value="SLR0284 PROTEIN"/>
    <property type="match status" value="1"/>
</dbReference>
<dbReference type="InterPro" id="IPR007165">
    <property type="entry name" value="Phage_holin_4_2"/>
</dbReference>
<accession>A0A0G1M6Y5</accession>
<comment type="caution">
    <text evidence="2">The sequence shown here is derived from an EMBL/GenBank/DDBJ whole genome shotgun (WGS) entry which is preliminary data.</text>
</comment>
<dbReference type="Proteomes" id="UP000034086">
    <property type="component" value="Unassembled WGS sequence"/>
</dbReference>
<keyword evidence="1" id="KW-0472">Membrane</keyword>
<evidence type="ECO:0000313" key="2">
    <source>
        <dbReference type="EMBL" id="KKU04079.1"/>
    </source>
</evidence>
<name>A0A0G1M6Y5_9BACT</name>
<feature type="transmembrane region" description="Helical" evidence="1">
    <location>
        <begin position="31"/>
        <end position="50"/>
    </location>
</feature>
<feature type="transmembrane region" description="Helical" evidence="1">
    <location>
        <begin position="84"/>
        <end position="106"/>
    </location>
</feature>
<sequence>MKLLFRLAINVFALWVVAYLVPGFILSDTTALIVAAVVIGVVNTFIRPLVQLIALPISIVTFGITAFLINVALLWLTAKFVPGFEIATFTTAIIASVVLALVSWFLHKLASE</sequence>
<protein>
    <submittedName>
        <fullName evidence="2">Membrane protein of hypothetical function</fullName>
    </submittedName>
</protein>
<reference evidence="2 3" key="1">
    <citation type="journal article" date="2015" name="Nature">
        <title>rRNA introns, odd ribosomes, and small enigmatic genomes across a large radiation of phyla.</title>
        <authorList>
            <person name="Brown C.T."/>
            <person name="Hug L.A."/>
            <person name="Thomas B.C."/>
            <person name="Sharon I."/>
            <person name="Castelle C.J."/>
            <person name="Singh A."/>
            <person name="Wilkins M.J."/>
            <person name="Williams K.H."/>
            <person name="Banfield J.F."/>
        </authorList>
    </citation>
    <scope>NUCLEOTIDE SEQUENCE [LARGE SCALE GENOMIC DNA]</scope>
</reference>
<feature type="transmembrane region" description="Helical" evidence="1">
    <location>
        <begin position="7"/>
        <end position="25"/>
    </location>
</feature>
<feature type="transmembrane region" description="Helical" evidence="1">
    <location>
        <begin position="57"/>
        <end position="78"/>
    </location>
</feature>
<dbReference type="Pfam" id="PF04020">
    <property type="entry name" value="Phage_holin_4_2"/>
    <property type="match status" value="1"/>
</dbReference>
<keyword evidence="1" id="KW-1133">Transmembrane helix</keyword>
<dbReference type="AlphaFoldDB" id="A0A0G1M6Y5"/>
<organism evidence="2 3">
    <name type="scientific">Candidatus Woesebacteria bacterium GW2011_GWE1_45_18</name>
    <dbReference type="NCBI Taxonomy" id="1618598"/>
    <lineage>
        <taxon>Bacteria</taxon>
        <taxon>Candidatus Woeseibacteriota</taxon>
    </lineage>
</organism>
<proteinExistence type="predicted"/>
<evidence type="ECO:0000313" key="3">
    <source>
        <dbReference type="Proteomes" id="UP000034086"/>
    </source>
</evidence>
<dbReference type="EMBL" id="LCKQ01000004">
    <property type="protein sequence ID" value="KKU04079.1"/>
    <property type="molecule type" value="Genomic_DNA"/>
</dbReference>
<evidence type="ECO:0000256" key="1">
    <source>
        <dbReference type="SAM" id="Phobius"/>
    </source>
</evidence>
<dbReference type="PANTHER" id="PTHR37309:SF1">
    <property type="entry name" value="SLR0284 PROTEIN"/>
    <property type="match status" value="1"/>
</dbReference>